<sequence length="765" mass="89166">MRQALSTHSSEDNALINFFESSMKKIDGKSNDVAIDGDQPMEFAQILKTVDITLSVLSFILSNFHFVVLTRKWMRSNLMNIFLLSICICNLIFLITHLLLSSGNSMPGMDECRTSAHLFIVYCDWFIRFLYDSIRRCSVYLCFAMMMLRWISIMYPKSQKIKTISNPIFGVLVILGVMMICCLWDSSRWLQYSIRNLKERKDCFGQMIENNRYEYHSSSKHRKTLQSLAQMDGVSHVITCLIYLFTFSGLVVQLHKIKNSRRNFHKKEVDKNSIILIFATSFFIYELFGGSVFLMNKLAPSLSLNSHFIFNQTKCFSSKIFVICSLVQCVIPYILSAEFRQTAVRTFLRRSKKMFKHTTIHVLDRGIYHKIAHSFLFALLFCAMKNQHPLPTSEDYDPSDYYEDYDLFDKNHRKITINWRLLMSFVRVIYIIDTTVTVISIITNALHLIILTRKSMRNNFVNIIMIGICFCDLLMLSLATFLVFGDSISGLDECTTSESLVAIYVDWVIMVLFDITRRTSTYLGLFMAFLRLLVVTFPMSEIMKSLTKPVSAVVLLMSVTTICAIWDCSYWMQYSIRNLKGKRDCNGKKIKTDRFEYTNLPSQDAIIEFYWTMDSVSHLINSILYFIITVCLVIQLRKFEKRRRDLHMKEEDKTFIILVFAVQFFICETYYGTIFLLDTYWSPKNVNVFCFPFVINRISFTTATLFAINSFFQSTLPFFLSSQYRQVAKQVFWKKSTKVQIVSVSSNKSLPTHPKSFLRSRNTTT</sequence>
<evidence type="ECO:0000313" key="7">
    <source>
        <dbReference type="EMBL" id="EFO95269.1"/>
    </source>
</evidence>
<dbReference type="GO" id="GO:0008528">
    <property type="term" value="F:G protein-coupled peptide receptor activity"/>
    <property type="evidence" value="ECO:0007669"/>
    <property type="project" value="InterPro"/>
</dbReference>
<keyword evidence="8" id="KW-1185">Reference proteome</keyword>
<dbReference type="SUPFAM" id="SSF81321">
    <property type="entry name" value="Family A G protein-coupled receptor-like"/>
    <property type="match status" value="2"/>
</dbReference>
<dbReference type="PANTHER" id="PTHR22751">
    <property type="entry name" value="G-PROTEIN COUPLED RECEPTOR-RELATED"/>
    <property type="match status" value="1"/>
</dbReference>
<keyword evidence="3 5" id="KW-1133">Transmembrane helix</keyword>
<evidence type="ECO:0000259" key="6">
    <source>
        <dbReference type="PROSITE" id="PS50262"/>
    </source>
</evidence>
<accession>E3LJG9</accession>
<dbReference type="HOGENOM" id="CLU_017141_0_0_1"/>
<evidence type="ECO:0000256" key="2">
    <source>
        <dbReference type="ARBA" id="ARBA00022692"/>
    </source>
</evidence>
<feature type="transmembrane region" description="Helical" evidence="5">
    <location>
        <begin position="552"/>
        <end position="572"/>
    </location>
</feature>
<feature type="transmembrane region" description="Helical" evidence="5">
    <location>
        <begin position="428"/>
        <end position="451"/>
    </location>
</feature>
<feature type="transmembrane region" description="Helical" evidence="5">
    <location>
        <begin position="655"/>
        <end position="677"/>
    </location>
</feature>
<dbReference type="Pfam" id="PF10324">
    <property type="entry name" value="7TM_GPCR_Srw"/>
    <property type="match status" value="2"/>
</dbReference>
<protein>
    <recommendedName>
        <fullName evidence="6">G-protein coupled receptors family 1 profile domain-containing protein</fullName>
    </recommendedName>
</protein>
<feature type="transmembrane region" description="Helical" evidence="5">
    <location>
        <begin position="233"/>
        <end position="252"/>
    </location>
</feature>
<dbReference type="Proteomes" id="UP000008281">
    <property type="component" value="Unassembled WGS sequence"/>
</dbReference>
<feature type="transmembrane region" description="Helical" evidence="5">
    <location>
        <begin position="316"/>
        <end position="335"/>
    </location>
</feature>
<reference evidence="7" key="1">
    <citation type="submission" date="2007-07" db="EMBL/GenBank/DDBJ databases">
        <title>PCAP assembly of the Caenorhabditis remanei genome.</title>
        <authorList>
            <consortium name="The Caenorhabditis remanei Sequencing Consortium"/>
            <person name="Wilson R.K."/>
        </authorList>
    </citation>
    <scope>NUCLEOTIDE SEQUENCE [LARGE SCALE GENOMIC DNA]</scope>
    <source>
        <strain evidence="7">PB4641</strain>
    </source>
</reference>
<dbReference type="Gene3D" id="1.20.1070.10">
    <property type="entry name" value="Rhodopsin 7-helix transmembrane proteins"/>
    <property type="match status" value="2"/>
</dbReference>
<evidence type="ECO:0000256" key="1">
    <source>
        <dbReference type="ARBA" id="ARBA00004370"/>
    </source>
</evidence>
<dbReference type="eggNOG" id="ENOG502TJDC">
    <property type="taxonomic scope" value="Eukaryota"/>
</dbReference>
<evidence type="ECO:0000256" key="3">
    <source>
        <dbReference type="ARBA" id="ARBA00022989"/>
    </source>
</evidence>
<name>E3LJG9_CAERE</name>
<feature type="transmembrane region" description="Helical" evidence="5">
    <location>
        <begin position="463"/>
        <end position="484"/>
    </location>
</feature>
<evidence type="ECO:0000256" key="4">
    <source>
        <dbReference type="ARBA" id="ARBA00023136"/>
    </source>
</evidence>
<feature type="transmembrane region" description="Helical" evidence="5">
    <location>
        <begin position="521"/>
        <end position="540"/>
    </location>
</feature>
<keyword evidence="4 5" id="KW-0472">Membrane</keyword>
<gene>
    <name evidence="7" type="ORF">CRE_08711</name>
</gene>
<proteinExistence type="predicted"/>
<evidence type="ECO:0000313" key="8">
    <source>
        <dbReference type="Proteomes" id="UP000008281"/>
    </source>
</evidence>
<feature type="transmembrane region" description="Helical" evidence="5">
    <location>
        <begin position="138"/>
        <end position="156"/>
    </location>
</feature>
<dbReference type="InterPro" id="IPR017452">
    <property type="entry name" value="GPCR_Rhodpsn_7TM"/>
</dbReference>
<dbReference type="PROSITE" id="PS50262">
    <property type="entry name" value="G_PROTEIN_RECEP_F1_2"/>
    <property type="match status" value="1"/>
</dbReference>
<feature type="transmembrane region" description="Helical" evidence="5">
    <location>
        <begin position="273"/>
        <end position="296"/>
    </location>
</feature>
<feature type="transmembrane region" description="Helical" evidence="5">
    <location>
        <begin position="616"/>
        <end position="634"/>
    </location>
</feature>
<organism evidence="8">
    <name type="scientific">Caenorhabditis remanei</name>
    <name type="common">Caenorhabditis vulgaris</name>
    <dbReference type="NCBI Taxonomy" id="31234"/>
    <lineage>
        <taxon>Eukaryota</taxon>
        <taxon>Metazoa</taxon>
        <taxon>Ecdysozoa</taxon>
        <taxon>Nematoda</taxon>
        <taxon>Chromadorea</taxon>
        <taxon>Rhabditida</taxon>
        <taxon>Rhabditina</taxon>
        <taxon>Rhabditomorpha</taxon>
        <taxon>Rhabditoidea</taxon>
        <taxon>Rhabditidae</taxon>
        <taxon>Peloderinae</taxon>
        <taxon>Caenorhabditis</taxon>
    </lineage>
</organism>
<evidence type="ECO:0000256" key="5">
    <source>
        <dbReference type="SAM" id="Phobius"/>
    </source>
</evidence>
<feature type="transmembrane region" description="Helical" evidence="5">
    <location>
        <begin position="81"/>
        <end position="100"/>
    </location>
</feature>
<feature type="domain" description="G-protein coupled receptors family 1 profile" evidence="6">
    <location>
        <begin position="443"/>
        <end position="717"/>
    </location>
</feature>
<feature type="transmembrane region" description="Helical" evidence="5">
    <location>
        <begin position="697"/>
        <end position="720"/>
    </location>
</feature>
<dbReference type="InterPro" id="IPR019427">
    <property type="entry name" value="7TM_GPCR_serpentine_rcpt_Srw"/>
</dbReference>
<dbReference type="EMBL" id="DS268409">
    <property type="protein sequence ID" value="EFO95269.1"/>
    <property type="molecule type" value="Genomic_DNA"/>
</dbReference>
<feature type="transmembrane region" description="Helical" evidence="5">
    <location>
        <begin position="168"/>
        <end position="187"/>
    </location>
</feature>
<dbReference type="AlphaFoldDB" id="E3LJG9"/>
<dbReference type="InParanoid" id="E3LJG9"/>
<dbReference type="GO" id="GO:0016020">
    <property type="term" value="C:membrane"/>
    <property type="evidence" value="ECO:0007669"/>
    <property type="project" value="UniProtKB-SubCell"/>
</dbReference>
<dbReference type="PANTHER" id="PTHR22751:SF286">
    <property type="entry name" value="G_PROTEIN_RECEP_F1_2 DOMAIN-CONTAINING PROTEIN"/>
    <property type="match status" value="1"/>
</dbReference>
<comment type="subcellular location">
    <subcellularLocation>
        <location evidence="1">Membrane</location>
    </subcellularLocation>
</comment>
<keyword evidence="2 5" id="KW-0812">Transmembrane</keyword>